<feature type="compositionally biased region" description="Basic and acidic residues" evidence="1">
    <location>
        <begin position="192"/>
        <end position="205"/>
    </location>
</feature>
<feature type="compositionally biased region" description="Basic and acidic residues" evidence="1">
    <location>
        <begin position="339"/>
        <end position="348"/>
    </location>
</feature>
<dbReference type="AlphaFoldDB" id="A0A7R9GWK4"/>
<dbReference type="PANTHER" id="PTHR21678:SF0">
    <property type="entry name" value="C3H1-TYPE DOMAIN-CONTAINING PROTEIN"/>
    <property type="match status" value="1"/>
</dbReference>
<feature type="compositionally biased region" description="Polar residues" evidence="1">
    <location>
        <begin position="11"/>
        <end position="21"/>
    </location>
</feature>
<feature type="compositionally biased region" description="Basic and acidic residues" evidence="1">
    <location>
        <begin position="70"/>
        <end position="82"/>
    </location>
</feature>
<feature type="region of interest" description="Disordered" evidence="1">
    <location>
        <begin position="190"/>
        <end position="213"/>
    </location>
</feature>
<proteinExistence type="predicted"/>
<dbReference type="PANTHER" id="PTHR21678">
    <property type="entry name" value="GROWTH INHIBITION AND DIFFERENTIATION RELATED PROTEIN 88"/>
    <property type="match status" value="1"/>
</dbReference>
<sequence>MGPDAVLPEPTNGSLTNSGNDTGMGVDRHIVARVDNSSPGPIAAVPREGCIKRARALPAVGIYRPPAARRQSDGHKQPDPVPDRVPFPADTKPEKPKGSRRRPDIQVYVPRAKRASAGEAQGSNIPPPTLPPRHSSSPLPIREPLDREHHTPFIVQGRAPESAISRGASQDLIPELQLSNFEPNHRQALRVGDSEGSRKLSKSGDDYCPSKTEVVSSPECRENSHLLFENFDQNTFTDGSDCLLSGKSNSGGGFSKSVMAEEKEIDENNTSDLSITDFTSELYENDLCGIKDCEISSMGSFVSYNTREGETQTPKSFCGVTGDQPLNAIQQDSPDKEDEGVHDTHNDLCEPDTDPTIGELPFNNVDNSPMTKLNTQVESQSNTESFDIFTLGESCSRKKDNEDDCRKREEQNRKNRRILRGNFVSDVLIISDQEPCLNFAPPKSTDDVRKSPSTESLVKKKKVRHLDEKSPENGCPPCTKLLSNQSDSLLNNRTGPAVPSLNPEECTWEMMFDDNGECLDPTLMEELTKAVGQVDIQKPQSDYRSYQTKLELLMSGSCDEFSHVIEVSDFPPEFKTEDLLTIFLPYKNGGFDIKWVDDTHALGVFSSSVVAAQVLAADLPFVKTRPLSQATHESRIKARRSAEFLQPYRARPETCAALARRLVTASLGVKLSTSREEREAEKKLLKEARGRVPPWKIRLPKCHFDLAKFPKATTPNAIYERNVNDLLSTRFQSFQCIYTDGSKCGASVVCSFVV</sequence>
<dbReference type="Gene3D" id="3.30.70.330">
    <property type="match status" value="1"/>
</dbReference>
<evidence type="ECO:0000313" key="2">
    <source>
        <dbReference type="EMBL" id="CAD7400515.1"/>
    </source>
</evidence>
<feature type="compositionally biased region" description="Basic and acidic residues" evidence="1">
    <location>
        <begin position="91"/>
        <end position="104"/>
    </location>
</feature>
<gene>
    <name evidence="2" type="ORF">TCEB3V08_LOCUS5562</name>
</gene>
<accession>A0A7R9GWK4</accession>
<dbReference type="InterPro" id="IPR039884">
    <property type="entry name" value="R3HC1/R3HCL"/>
</dbReference>
<reference evidence="2" key="1">
    <citation type="submission" date="2020-11" db="EMBL/GenBank/DDBJ databases">
        <authorList>
            <person name="Tran Van P."/>
        </authorList>
    </citation>
    <scope>NUCLEOTIDE SEQUENCE</scope>
</reference>
<dbReference type="EMBL" id="OC318090">
    <property type="protein sequence ID" value="CAD7400515.1"/>
    <property type="molecule type" value="Genomic_DNA"/>
</dbReference>
<feature type="region of interest" description="Disordered" evidence="1">
    <location>
        <begin position="440"/>
        <end position="481"/>
    </location>
</feature>
<name>A0A7R9GWK4_TIMCR</name>
<feature type="region of interest" description="Disordered" evidence="1">
    <location>
        <begin position="56"/>
        <end position="144"/>
    </location>
</feature>
<dbReference type="InterPro" id="IPR012677">
    <property type="entry name" value="Nucleotide-bd_a/b_plait_sf"/>
</dbReference>
<feature type="region of interest" description="Disordered" evidence="1">
    <location>
        <begin position="1"/>
        <end position="28"/>
    </location>
</feature>
<protein>
    <submittedName>
        <fullName evidence="2">Uncharacterized protein</fullName>
    </submittedName>
</protein>
<feature type="region of interest" description="Disordered" evidence="1">
    <location>
        <begin position="327"/>
        <end position="355"/>
    </location>
</feature>
<evidence type="ECO:0000256" key="1">
    <source>
        <dbReference type="SAM" id="MobiDB-lite"/>
    </source>
</evidence>
<organism evidence="2">
    <name type="scientific">Timema cristinae</name>
    <name type="common">Walking stick</name>
    <dbReference type="NCBI Taxonomy" id="61476"/>
    <lineage>
        <taxon>Eukaryota</taxon>
        <taxon>Metazoa</taxon>
        <taxon>Ecdysozoa</taxon>
        <taxon>Arthropoda</taxon>
        <taxon>Hexapoda</taxon>
        <taxon>Insecta</taxon>
        <taxon>Pterygota</taxon>
        <taxon>Neoptera</taxon>
        <taxon>Polyneoptera</taxon>
        <taxon>Phasmatodea</taxon>
        <taxon>Timematodea</taxon>
        <taxon>Timematoidea</taxon>
        <taxon>Timematidae</taxon>
        <taxon>Timema</taxon>
    </lineage>
</organism>